<organism evidence="2">
    <name type="scientific">viral metagenome</name>
    <dbReference type="NCBI Taxonomy" id="1070528"/>
    <lineage>
        <taxon>unclassified sequences</taxon>
        <taxon>metagenomes</taxon>
        <taxon>organismal metagenomes</taxon>
    </lineage>
</organism>
<protein>
    <submittedName>
        <fullName evidence="2">Uncharacterized protein</fullName>
    </submittedName>
</protein>
<keyword evidence="1" id="KW-0812">Transmembrane</keyword>
<name>A0A6M3J6V0_9ZZZZ</name>
<dbReference type="AlphaFoldDB" id="A0A6M3J6V0"/>
<keyword evidence="1" id="KW-1133">Transmembrane helix</keyword>
<gene>
    <name evidence="2" type="ORF">MM415B00385_0028</name>
</gene>
<sequence length="94" mass="10913">MSEFINKHSIKIQIGVLCTAIIFLIMTVWSLAEMKSHVITYESKWAVDMEEKIEELERAGQARDLVLVEVRTKLTSIEAILQEIRVDLKKMSEY</sequence>
<dbReference type="EMBL" id="MT141541">
    <property type="protein sequence ID" value="QJA65590.1"/>
    <property type="molecule type" value="Genomic_DNA"/>
</dbReference>
<accession>A0A6M3J6V0</accession>
<evidence type="ECO:0000256" key="1">
    <source>
        <dbReference type="SAM" id="Phobius"/>
    </source>
</evidence>
<reference evidence="2" key="1">
    <citation type="submission" date="2020-03" db="EMBL/GenBank/DDBJ databases">
        <title>The deep terrestrial virosphere.</title>
        <authorList>
            <person name="Holmfeldt K."/>
            <person name="Nilsson E."/>
            <person name="Simone D."/>
            <person name="Lopez-Fernandez M."/>
            <person name="Wu X."/>
            <person name="de Brujin I."/>
            <person name="Lundin D."/>
            <person name="Andersson A."/>
            <person name="Bertilsson S."/>
            <person name="Dopson M."/>
        </authorList>
    </citation>
    <scope>NUCLEOTIDE SEQUENCE</scope>
    <source>
        <strain evidence="2">MM415B00385</strain>
    </source>
</reference>
<proteinExistence type="predicted"/>
<feature type="transmembrane region" description="Helical" evidence="1">
    <location>
        <begin position="12"/>
        <end position="32"/>
    </location>
</feature>
<keyword evidence="1" id="KW-0472">Membrane</keyword>
<evidence type="ECO:0000313" key="2">
    <source>
        <dbReference type="EMBL" id="QJA65590.1"/>
    </source>
</evidence>